<dbReference type="GO" id="GO:0061061">
    <property type="term" value="P:muscle structure development"/>
    <property type="evidence" value="ECO:0007669"/>
    <property type="project" value="TreeGrafter"/>
</dbReference>
<dbReference type="SUPFAM" id="SSF55753">
    <property type="entry name" value="Actin depolymerizing proteins"/>
    <property type="match status" value="1"/>
</dbReference>
<evidence type="ECO:0000256" key="20">
    <source>
        <dbReference type="ARBA" id="ARBA00058167"/>
    </source>
</evidence>
<dbReference type="CDD" id="cd11281">
    <property type="entry name" value="ADF_drebrin_like"/>
    <property type="match status" value="1"/>
</dbReference>
<evidence type="ECO:0000256" key="17">
    <source>
        <dbReference type="ARBA" id="ARBA00023212"/>
    </source>
</evidence>
<dbReference type="GO" id="GO:0030036">
    <property type="term" value="P:actin cytoskeleton organization"/>
    <property type="evidence" value="ECO:0007669"/>
    <property type="project" value="TreeGrafter"/>
</dbReference>
<dbReference type="FunFam" id="2.10.110.10:FF:000014">
    <property type="entry name" value="PDZ and LIM domain protein 5"/>
    <property type="match status" value="1"/>
</dbReference>
<feature type="region of interest" description="Disordered" evidence="24">
    <location>
        <begin position="195"/>
        <end position="245"/>
    </location>
</feature>
<evidence type="ECO:0000256" key="10">
    <source>
        <dbReference type="ARBA" id="ARBA00022782"/>
    </source>
</evidence>
<dbReference type="GO" id="GO:0030426">
    <property type="term" value="C:growth cone"/>
    <property type="evidence" value="ECO:0007669"/>
    <property type="project" value="UniProtKB-SubCell"/>
</dbReference>
<feature type="domain" description="LIM zinc-binding" evidence="25">
    <location>
        <begin position="299"/>
        <end position="358"/>
    </location>
</feature>
<evidence type="ECO:0000256" key="18">
    <source>
        <dbReference type="ARBA" id="ARBA00023273"/>
    </source>
</evidence>
<feature type="compositionally biased region" description="Polar residues" evidence="24">
    <location>
        <begin position="774"/>
        <end position="791"/>
    </location>
</feature>
<evidence type="ECO:0000259" key="25">
    <source>
        <dbReference type="PROSITE" id="PS50023"/>
    </source>
</evidence>
<evidence type="ECO:0000256" key="24">
    <source>
        <dbReference type="SAM" id="MobiDB-lite"/>
    </source>
</evidence>
<feature type="region of interest" description="Disordered" evidence="24">
    <location>
        <begin position="81"/>
        <end position="145"/>
    </location>
</feature>
<evidence type="ECO:0000256" key="16">
    <source>
        <dbReference type="ARBA" id="ARBA00023203"/>
    </source>
</evidence>
<evidence type="ECO:0000256" key="2">
    <source>
        <dbReference type="ARBA" id="ARBA00004279"/>
    </source>
</evidence>
<feature type="region of interest" description="Disordered" evidence="24">
    <location>
        <begin position="651"/>
        <end position="883"/>
    </location>
</feature>
<feature type="compositionally biased region" description="Basic and acidic residues" evidence="24">
    <location>
        <begin position="824"/>
        <end position="836"/>
    </location>
</feature>
<evidence type="ECO:0000256" key="5">
    <source>
        <dbReference type="ARBA" id="ARBA00004624"/>
    </source>
</evidence>
<dbReference type="SMART" id="SM00102">
    <property type="entry name" value="ADF"/>
    <property type="match status" value="1"/>
</dbReference>
<dbReference type="Proteomes" id="UP000030759">
    <property type="component" value="Unassembled WGS sequence"/>
</dbReference>
<dbReference type="SUPFAM" id="SSF50156">
    <property type="entry name" value="PDZ domain-like"/>
    <property type="match status" value="1"/>
</dbReference>
<dbReference type="AlphaFoldDB" id="A0A061IAS8"/>
<evidence type="ECO:0000256" key="6">
    <source>
        <dbReference type="ARBA" id="ARBA00022473"/>
    </source>
</evidence>
<dbReference type="Gene3D" id="2.30.42.10">
    <property type="match status" value="1"/>
</dbReference>
<dbReference type="GO" id="GO:0007507">
    <property type="term" value="P:heart development"/>
    <property type="evidence" value="ECO:0007669"/>
    <property type="project" value="TreeGrafter"/>
</dbReference>
<evidence type="ECO:0000256" key="7">
    <source>
        <dbReference type="ARBA" id="ARBA00022490"/>
    </source>
</evidence>
<dbReference type="GO" id="GO:0031941">
    <property type="term" value="C:filamentous actin"/>
    <property type="evidence" value="ECO:0007669"/>
    <property type="project" value="TreeGrafter"/>
</dbReference>
<dbReference type="EMBL" id="KE671212">
    <property type="protein sequence ID" value="ERE80466.1"/>
    <property type="molecule type" value="Genomic_DNA"/>
</dbReference>
<keyword evidence="9" id="KW-0677">Repeat</keyword>
<sequence>MDSFKVVLEGPAPWGFRLQGGKDFNVPLSISRLTPGGKAAQAGVAVGDWVLSIDGENAGSLTHIEAQNKIRACGERLSLGLSRAQPVQSKPQKALTPPADPPRYTFAPSASLNKTARPFGAPPPTDSTPQQNGLCHSGQPGVGVQTPDKQLFRQLVPDASKQRLMEDTEDWRPRPGTGQSRSFRILAHLTGTEFMQDPDEDYMKKSSQVPRTEAPAPAPASTIPQEPWPGPTTTPSPTSRPPWAVDPAFAERYAPDKTSTVLTRHSQPATPTPLQNRTSIVQAAAGGGTGGGSNNGKTPVCYQCHKIIRGRYLVALGHAYHPEEFVCSQCGKVLEEGGFFEEKGAIFCPSCYDVRYAPSCAKCKKKITGVSGAGRRAASCDWTFIVPRYVKSTWKERPSTPRRTSPFARAMPSPTYECLPHTIATPPCLKGDKSRVIALDISGEAISSLGESAVSPANRAESIVGVRVGSRALYTYEDGSDDLKLAASGEGGLQELSGHFENQKVMYGFCSVKDSQAALPKYVLINWVGEDVPDARKCACASHVAKVAEFFQGVDVIVNASSVEDIDAGAIGQRLSNGLARLSSPVLHRLRLREDENAEPVGTAYQKTDAAVEMRRINREQFWEQAKKEEELRKEEERKKALDARLRFEQERMEQERQEQEERERRYREREQQIEEHRRKQQTLEAEEAKRRLKEQSIFGDQRDEEEESQMKKSESEVEEAAAIIAQRPDNPREFFRQQERVASASAGSCDVPSPFNHRPGSHLDSHRRMAPTTIPTRSPSDSSTASTPVTEQIERALDEVTSSQPPPPPPPPPPAQEAPESTTRLDGEETSKEAKAAASPGAWAGCSEEPPQAQEPPLVPSSPMEDFVCTESPEQAVLGAPAEPAASAASVADAHVADTIETSTATTDTTVANNVTPAAASLIDLWPGNGKEASAPQAEPRVPTPPSGAEASLAEVPLLDEAAQEPQPPVGEGCANLLNFDELPEPPATFCDPEEEGEGGALGASQVLTMPSALEEVDQVLEQELEPEPHLLTNGETTQKEGTQASEGYFSQSQEEEFAQSEEPCAKAPPPVFYNKPPEIDITCWDADPVPEEEEGFEGGD</sequence>
<feature type="region of interest" description="Disordered" evidence="24">
    <location>
        <begin position="1029"/>
        <end position="1102"/>
    </location>
</feature>
<feature type="compositionally biased region" description="Basic and acidic residues" evidence="24">
    <location>
        <begin position="730"/>
        <end position="740"/>
    </location>
</feature>
<dbReference type="Pfam" id="PF00241">
    <property type="entry name" value="Cofilin_ADF"/>
    <property type="match status" value="1"/>
</dbReference>
<dbReference type="InterPro" id="IPR036034">
    <property type="entry name" value="PDZ_sf"/>
</dbReference>
<comment type="function">
    <text evidence="20">Actin cytoskeleton-organizing protein that plays a role in the formation of cell projections. Required for actin polymerization at immunological synapses (IS) and for the recruitment of the chemokine receptor CXCR4 to IS. Plays a role in dendritic spine morphogenesis and organization, including the localization of the dopamine receptor DRD1 to the dendritic spines. Involved in memory-related synaptic plasticity in the hippocampus.</text>
</comment>
<dbReference type="GO" id="GO:0046872">
    <property type="term" value="F:metal ion binding"/>
    <property type="evidence" value="ECO:0007669"/>
    <property type="project" value="UniProtKB-KW"/>
</dbReference>
<feature type="compositionally biased region" description="Pro residues" evidence="24">
    <location>
        <begin position="805"/>
        <end position="817"/>
    </location>
</feature>
<dbReference type="FunFam" id="3.40.20.10:FF:000032">
    <property type="entry name" value="Drebrin 1"/>
    <property type="match status" value="1"/>
</dbReference>
<keyword evidence="12" id="KW-0524">Neurogenesis</keyword>
<feature type="region of interest" description="Disordered" evidence="24">
    <location>
        <begin position="157"/>
        <end position="181"/>
    </location>
</feature>
<evidence type="ECO:0000256" key="11">
    <source>
        <dbReference type="ARBA" id="ARBA00022833"/>
    </source>
</evidence>
<feature type="compositionally biased region" description="Basic and acidic residues" evidence="24">
    <location>
        <begin position="160"/>
        <end position="173"/>
    </location>
</feature>
<dbReference type="GO" id="GO:0005912">
    <property type="term" value="C:adherens junction"/>
    <property type="evidence" value="ECO:0007669"/>
    <property type="project" value="TreeGrafter"/>
</dbReference>
<feature type="compositionally biased region" description="Polar residues" evidence="24">
    <location>
        <begin position="1035"/>
        <end position="1047"/>
    </location>
</feature>
<feature type="compositionally biased region" description="Acidic residues" evidence="24">
    <location>
        <begin position="1090"/>
        <end position="1102"/>
    </location>
</feature>
<evidence type="ECO:0000256" key="3">
    <source>
        <dbReference type="ARBA" id="ARBA00004282"/>
    </source>
</evidence>
<keyword evidence="6" id="KW-0217">Developmental protein</keyword>
<dbReference type="GO" id="GO:0001725">
    <property type="term" value="C:stress fiber"/>
    <property type="evidence" value="ECO:0007669"/>
    <property type="project" value="TreeGrafter"/>
</dbReference>
<comment type="subcellular location">
    <subcellularLocation>
        <location evidence="3">Cell junction</location>
    </subcellularLocation>
    <subcellularLocation>
        <location evidence="2">Cell projection</location>
        <location evidence="2">Dendrite</location>
    </subcellularLocation>
    <subcellularLocation>
        <location evidence="5">Cell projection</location>
        <location evidence="5">Growth cone</location>
    </subcellularLocation>
    <subcellularLocation>
        <location evidence="4">Cytoplasm</location>
        <location evidence="4">Cell cortex</location>
    </subcellularLocation>
    <subcellularLocation>
        <location evidence="1">Cytoplasm</location>
        <location evidence="1">Cytoskeleton</location>
    </subcellularLocation>
</comment>
<dbReference type="CDD" id="cd09452">
    <property type="entry name" value="LIM1_Enigma"/>
    <property type="match status" value="1"/>
</dbReference>
<keyword evidence="7" id="KW-0963">Cytoplasm</keyword>
<dbReference type="Pfam" id="PF00595">
    <property type="entry name" value="PDZ"/>
    <property type="match status" value="1"/>
</dbReference>
<dbReference type="GO" id="GO:0007399">
    <property type="term" value="P:nervous system development"/>
    <property type="evidence" value="ECO:0007669"/>
    <property type="project" value="UniProtKB-KW"/>
</dbReference>
<keyword evidence="16" id="KW-0009">Actin-binding</keyword>
<name>A0A061IAS8_CRIGR</name>
<dbReference type="Pfam" id="PF00412">
    <property type="entry name" value="LIM"/>
    <property type="match status" value="1"/>
</dbReference>
<reference evidence="29" key="1">
    <citation type="journal article" date="2013" name="Nat. Biotechnol.">
        <title>Chinese hamster genome sequenced from sorted chromosomes.</title>
        <authorList>
            <person name="Brinkrolf K."/>
            <person name="Rupp O."/>
            <person name="Laux H."/>
            <person name="Kollin F."/>
            <person name="Ernst W."/>
            <person name="Linke B."/>
            <person name="Kofler R."/>
            <person name="Romand S."/>
            <person name="Hesse F."/>
            <person name="Budach W.E."/>
            <person name="Galosy S."/>
            <person name="Muller D."/>
            <person name="Noll T."/>
            <person name="Wienberg J."/>
            <person name="Jostock T."/>
            <person name="Leonard M."/>
            <person name="Grillari J."/>
            <person name="Tauch A."/>
            <person name="Goesmann A."/>
            <person name="Helk B."/>
            <person name="Mott J.E."/>
            <person name="Puhler A."/>
            <person name="Borth N."/>
        </authorList>
    </citation>
    <scope>NUCLEOTIDE SEQUENCE [LARGE SCALE GENOMIC DNA]</scope>
    <source>
        <strain evidence="29">17A/GY</strain>
    </source>
</reference>
<dbReference type="SMART" id="SM00228">
    <property type="entry name" value="PDZ"/>
    <property type="match status" value="1"/>
</dbReference>
<dbReference type="PANTHER" id="PTHR24214:SF0">
    <property type="entry name" value="PDZ AND LIM DOMAIN PROTEIN 7"/>
    <property type="match status" value="1"/>
</dbReference>
<feature type="compositionally biased region" description="Pro residues" evidence="24">
    <location>
        <begin position="226"/>
        <end position="240"/>
    </location>
</feature>
<proteinExistence type="predicted"/>
<evidence type="ECO:0000256" key="13">
    <source>
        <dbReference type="ARBA" id="ARBA00022949"/>
    </source>
</evidence>
<feature type="domain" description="PDZ" evidence="26">
    <location>
        <begin position="9"/>
        <end position="85"/>
    </location>
</feature>
<organism evidence="28 29">
    <name type="scientific">Cricetulus griseus</name>
    <name type="common">Chinese hamster</name>
    <name type="synonym">Cricetulus barabensis griseus</name>
    <dbReference type="NCBI Taxonomy" id="10029"/>
    <lineage>
        <taxon>Eukaryota</taxon>
        <taxon>Metazoa</taxon>
        <taxon>Chordata</taxon>
        <taxon>Craniata</taxon>
        <taxon>Vertebrata</taxon>
        <taxon>Euteleostomi</taxon>
        <taxon>Mammalia</taxon>
        <taxon>Eutheria</taxon>
        <taxon>Euarchontoglires</taxon>
        <taxon>Glires</taxon>
        <taxon>Rodentia</taxon>
        <taxon>Myomorpha</taxon>
        <taxon>Muroidea</taxon>
        <taxon>Cricetidae</taxon>
        <taxon>Cricetinae</taxon>
        <taxon>Cricetulus</taxon>
    </lineage>
</organism>
<dbReference type="GO" id="GO:0005938">
    <property type="term" value="C:cell cortex"/>
    <property type="evidence" value="ECO:0007669"/>
    <property type="project" value="UniProtKB-SubCell"/>
</dbReference>
<evidence type="ECO:0000256" key="1">
    <source>
        <dbReference type="ARBA" id="ARBA00004245"/>
    </source>
</evidence>
<dbReference type="PROSITE" id="PS51263">
    <property type="entry name" value="ADF_H"/>
    <property type="match status" value="1"/>
</dbReference>
<keyword evidence="10" id="KW-0221">Differentiation</keyword>
<dbReference type="Gene3D" id="3.40.20.10">
    <property type="entry name" value="Severin"/>
    <property type="match status" value="1"/>
</dbReference>
<feature type="region of interest" description="Disordered" evidence="24">
    <location>
        <begin position="927"/>
        <end position="1004"/>
    </location>
</feature>
<evidence type="ECO:0000256" key="8">
    <source>
        <dbReference type="ARBA" id="ARBA00022723"/>
    </source>
</evidence>
<keyword evidence="15 23" id="KW-0440">LIM domain</keyword>
<keyword evidence="13" id="KW-0965">Cell junction</keyword>
<dbReference type="InterPro" id="IPR002108">
    <property type="entry name" value="ADF-H"/>
</dbReference>
<accession>A0A061IAS8</accession>
<dbReference type="GO" id="GO:0030425">
    <property type="term" value="C:dendrite"/>
    <property type="evidence" value="ECO:0007669"/>
    <property type="project" value="UniProtKB-SubCell"/>
</dbReference>
<dbReference type="PANTHER" id="PTHR24214">
    <property type="entry name" value="PDZ AND LIM DOMAIN PROTEIN ZASP"/>
    <property type="match status" value="1"/>
</dbReference>
<evidence type="ECO:0000256" key="21">
    <source>
        <dbReference type="ARBA" id="ARBA00073040"/>
    </source>
</evidence>
<keyword evidence="14" id="KW-0007">Acetylation</keyword>
<dbReference type="GO" id="GO:0061003">
    <property type="term" value="P:positive regulation of dendritic spine morphogenesis"/>
    <property type="evidence" value="ECO:0007669"/>
    <property type="project" value="UniProtKB-ARBA"/>
</dbReference>
<evidence type="ECO:0000256" key="4">
    <source>
        <dbReference type="ARBA" id="ARBA00004544"/>
    </source>
</evidence>
<evidence type="ECO:0000259" key="27">
    <source>
        <dbReference type="PROSITE" id="PS51263"/>
    </source>
</evidence>
<dbReference type="InterPro" id="IPR029006">
    <property type="entry name" value="ADF-H/Gelsolin-like_dom_sf"/>
</dbReference>
<feature type="domain" description="ADF-H" evidence="27">
    <location>
        <begin position="443"/>
        <end position="576"/>
    </location>
</feature>
<keyword evidence="8 23" id="KW-0479">Metal-binding</keyword>
<dbReference type="Gene3D" id="2.10.110.10">
    <property type="entry name" value="Cysteine Rich Protein"/>
    <property type="match status" value="1"/>
</dbReference>
<keyword evidence="11 23" id="KW-0862">Zinc</keyword>
<dbReference type="GO" id="GO:0003779">
    <property type="term" value="F:actin binding"/>
    <property type="evidence" value="ECO:0007669"/>
    <property type="project" value="UniProtKB-KW"/>
</dbReference>
<evidence type="ECO:0000256" key="23">
    <source>
        <dbReference type="PROSITE-ProRule" id="PRU00125"/>
    </source>
</evidence>
<evidence type="ECO:0000259" key="26">
    <source>
        <dbReference type="PROSITE" id="PS50106"/>
    </source>
</evidence>
<evidence type="ECO:0000256" key="22">
    <source>
        <dbReference type="ARBA" id="ARBA00076970"/>
    </source>
</evidence>
<protein>
    <recommendedName>
        <fullName evidence="21">Drebrin</fullName>
    </recommendedName>
    <alternativeName>
        <fullName evidence="22">Developmentally-regulated brain protein</fullName>
    </alternativeName>
    <alternativeName>
        <fullName evidence="19">PDZ and LIM domain protein 7</fullName>
    </alternativeName>
</protein>
<keyword evidence="18" id="KW-0966">Cell projection</keyword>
<evidence type="ECO:0000313" key="29">
    <source>
        <dbReference type="Proteomes" id="UP000030759"/>
    </source>
</evidence>
<keyword evidence="17" id="KW-0206">Cytoskeleton</keyword>
<dbReference type="FunFam" id="2.30.42.10:FF:000019">
    <property type="entry name" value="LIM domain binding 3 isoform 1"/>
    <property type="match status" value="1"/>
</dbReference>
<dbReference type="InterPro" id="IPR001478">
    <property type="entry name" value="PDZ"/>
</dbReference>
<dbReference type="InterPro" id="IPR050604">
    <property type="entry name" value="PDZ-LIM_domain"/>
</dbReference>
<evidence type="ECO:0000256" key="14">
    <source>
        <dbReference type="ARBA" id="ARBA00022990"/>
    </source>
</evidence>
<gene>
    <name evidence="28" type="ORF">H671_3g8828</name>
</gene>
<dbReference type="GO" id="GO:0030018">
    <property type="term" value="C:Z disc"/>
    <property type="evidence" value="ECO:0007669"/>
    <property type="project" value="TreeGrafter"/>
</dbReference>
<feature type="compositionally biased region" description="Basic and acidic residues" evidence="24">
    <location>
        <begin position="651"/>
        <end position="678"/>
    </location>
</feature>
<evidence type="ECO:0000256" key="15">
    <source>
        <dbReference type="ARBA" id="ARBA00023038"/>
    </source>
</evidence>
<dbReference type="SMART" id="SM00132">
    <property type="entry name" value="LIM"/>
    <property type="match status" value="1"/>
</dbReference>
<evidence type="ECO:0000256" key="9">
    <source>
        <dbReference type="ARBA" id="ARBA00022737"/>
    </source>
</evidence>
<evidence type="ECO:0000256" key="19">
    <source>
        <dbReference type="ARBA" id="ARBA00039368"/>
    </source>
</evidence>
<evidence type="ECO:0000313" key="28">
    <source>
        <dbReference type="EMBL" id="ERE80466.1"/>
    </source>
</evidence>
<dbReference type="CDD" id="cd06753">
    <property type="entry name" value="PDZ_PDLIM-like"/>
    <property type="match status" value="1"/>
</dbReference>
<dbReference type="PROSITE" id="PS50106">
    <property type="entry name" value="PDZ"/>
    <property type="match status" value="1"/>
</dbReference>
<dbReference type="GO" id="GO:0030154">
    <property type="term" value="P:cell differentiation"/>
    <property type="evidence" value="ECO:0007669"/>
    <property type="project" value="UniProtKB-KW"/>
</dbReference>
<dbReference type="InterPro" id="IPR001781">
    <property type="entry name" value="Znf_LIM"/>
</dbReference>
<dbReference type="GO" id="GO:0051371">
    <property type="term" value="F:muscle alpha-actinin binding"/>
    <property type="evidence" value="ECO:0007669"/>
    <property type="project" value="TreeGrafter"/>
</dbReference>
<evidence type="ECO:0000256" key="12">
    <source>
        <dbReference type="ARBA" id="ARBA00022902"/>
    </source>
</evidence>
<dbReference type="PROSITE" id="PS50023">
    <property type="entry name" value="LIM_DOMAIN_2"/>
    <property type="match status" value="1"/>
</dbReference>
<dbReference type="SUPFAM" id="SSF57716">
    <property type="entry name" value="Glucocorticoid receptor-like (DNA-binding domain)"/>
    <property type="match status" value="2"/>
</dbReference>